<dbReference type="InterPro" id="IPR035976">
    <property type="entry name" value="Sushi/SCR/CCP_sf"/>
</dbReference>
<reference evidence="8" key="3">
    <citation type="submission" date="2025-09" db="UniProtKB">
        <authorList>
            <consortium name="Ensembl"/>
        </authorList>
    </citation>
    <scope>IDENTIFICATION</scope>
</reference>
<reference evidence="8" key="1">
    <citation type="submission" date="2015-11" db="EMBL/GenBank/DDBJ databases">
        <authorList>
            <consortium name="International Coturnix japonica Genome Analysis Consortium"/>
            <person name="Warren W."/>
            <person name="Burt D.W."/>
            <person name="Antin P.B."/>
            <person name="Lanford R."/>
            <person name="Gros J."/>
            <person name="Wilson R.K."/>
        </authorList>
    </citation>
    <scope>NUCLEOTIDE SEQUENCE [LARGE SCALE GENOMIC DNA]</scope>
</reference>
<evidence type="ECO:0000313" key="9">
    <source>
        <dbReference type="Proteomes" id="UP000694412"/>
    </source>
</evidence>
<reference evidence="8" key="2">
    <citation type="submission" date="2025-08" db="UniProtKB">
        <authorList>
            <consortium name="Ensembl"/>
        </authorList>
    </citation>
    <scope>IDENTIFICATION</scope>
</reference>
<feature type="disulfide bond" evidence="6">
    <location>
        <begin position="67"/>
        <end position="94"/>
    </location>
</feature>
<sequence>MLWFNCNPGYAAEGSHWAQCKPGGSWDPPVLSCEQVTCPQPPNIANGLHSGRSSARFPHGTTVSYSCKDGFELVGNVSINCSAVGRWSRPLPRCQAIGCQRPTVRNGKVQVPKDTYEAGETLWFDCNPGYAAEGSHRAQCKPGGSWDPPVLSCEQVRPCPMPPKISNGDHNRHGEAFFTTGMSVTYTCDPTFYLVGNAHVVCRASGTWSQPSPLPLCDLLHGPIIPHGKHTGRLLDEFHYGISVTYSCEPGYPLHGDASIFCTTQDGKNGVWSGPPPVCGEAGCSAPQIQNGRIVSAPRSTYTHNDTVTFECEPGYIIHGPRVVQCQQNNTWQPPVPICEQGKWPDSTSGATLPQCPTAL</sequence>
<name>A0A8C2TT75_COTJA</name>
<dbReference type="SUPFAM" id="SSF57535">
    <property type="entry name" value="Complement control module/SCR domain"/>
    <property type="match status" value="6"/>
</dbReference>
<keyword evidence="1 6" id="KW-0768">Sushi</keyword>
<evidence type="ECO:0000256" key="2">
    <source>
        <dbReference type="ARBA" id="ARBA00022729"/>
    </source>
</evidence>
<dbReference type="Ensembl" id="ENSCJPT00005025791.1">
    <property type="protein sequence ID" value="ENSCJPP00005018553.1"/>
    <property type="gene ID" value="ENSCJPG00005015100.1"/>
</dbReference>
<comment type="caution">
    <text evidence="6">Lacks conserved residue(s) required for the propagation of feature annotation.</text>
</comment>
<dbReference type="AlphaFoldDB" id="A0A8C2TT75"/>
<dbReference type="SMART" id="SM00032">
    <property type="entry name" value="CCP"/>
    <property type="match status" value="5"/>
</dbReference>
<feature type="disulfide bond" evidence="6">
    <location>
        <begin position="312"/>
        <end position="339"/>
    </location>
</feature>
<protein>
    <recommendedName>
        <fullName evidence="7">Sushi domain-containing protein</fullName>
    </recommendedName>
</protein>
<keyword evidence="4 6" id="KW-1015">Disulfide bond</keyword>
<dbReference type="CDD" id="cd00033">
    <property type="entry name" value="CCP"/>
    <property type="match status" value="6"/>
</dbReference>
<feature type="domain" description="Sushi" evidence="7">
    <location>
        <begin position="36"/>
        <end position="96"/>
    </location>
</feature>
<evidence type="ECO:0000256" key="5">
    <source>
        <dbReference type="ARBA" id="ARBA00023180"/>
    </source>
</evidence>
<feature type="domain" description="Sushi" evidence="7">
    <location>
        <begin position="282"/>
        <end position="341"/>
    </location>
</feature>
<evidence type="ECO:0000256" key="1">
    <source>
        <dbReference type="ARBA" id="ARBA00022659"/>
    </source>
</evidence>
<dbReference type="PROSITE" id="PS50923">
    <property type="entry name" value="SUSHI"/>
    <property type="match status" value="6"/>
</dbReference>
<feature type="disulfide bond" evidence="6">
    <location>
        <begin position="159"/>
        <end position="202"/>
    </location>
</feature>
<dbReference type="GeneTree" id="ENSGT00940000161110"/>
<keyword evidence="2" id="KW-0732">Signal</keyword>
<feature type="disulfide bond" evidence="6">
    <location>
        <begin position="126"/>
        <end position="153"/>
    </location>
</feature>
<organism evidence="8 9">
    <name type="scientific">Coturnix japonica</name>
    <name type="common">Japanese quail</name>
    <name type="synonym">Coturnix coturnix japonica</name>
    <dbReference type="NCBI Taxonomy" id="93934"/>
    <lineage>
        <taxon>Eukaryota</taxon>
        <taxon>Metazoa</taxon>
        <taxon>Chordata</taxon>
        <taxon>Craniata</taxon>
        <taxon>Vertebrata</taxon>
        <taxon>Euteleostomi</taxon>
        <taxon>Archelosauria</taxon>
        <taxon>Archosauria</taxon>
        <taxon>Dinosauria</taxon>
        <taxon>Saurischia</taxon>
        <taxon>Theropoda</taxon>
        <taxon>Coelurosauria</taxon>
        <taxon>Aves</taxon>
        <taxon>Neognathae</taxon>
        <taxon>Galloanserae</taxon>
        <taxon>Galliformes</taxon>
        <taxon>Phasianidae</taxon>
        <taxon>Perdicinae</taxon>
        <taxon>Coturnix</taxon>
    </lineage>
</organism>
<dbReference type="FunFam" id="2.10.70.10:FF:000014">
    <property type="entry name" value="Membrane cofactor protein"/>
    <property type="match status" value="2"/>
</dbReference>
<feature type="disulfide bond" evidence="6">
    <location>
        <begin position="6"/>
        <end position="33"/>
    </location>
</feature>
<dbReference type="PANTHER" id="PTHR19325:SF569">
    <property type="entry name" value="COMPLEMENT COMPONENT 4 BINDING PROTEIN, SECRETORY-RELATED"/>
    <property type="match status" value="1"/>
</dbReference>
<feature type="domain" description="Sushi" evidence="7">
    <location>
        <begin position="1"/>
        <end position="35"/>
    </location>
</feature>
<dbReference type="Proteomes" id="UP000694412">
    <property type="component" value="Chromosome 26"/>
</dbReference>
<evidence type="ECO:0000256" key="3">
    <source>
        <dbReference type="ARBA" id="ARBA00022737"/>
    </source>
</evidence>
<feature type="domain" description="Sushi" evidence="7">
    <location>
        <begin position="220"/>
        <end position="281"/>
    </location>
</feature>
<feature type="disulfide bond" evidence="6">
    <location>
        <begin position="38"/>
        <end position="81"/>
    </location>
</feature>
<keyword evidence="3" id="KW-0677">Repeat</keyword>
<dbReference type="Pfam" id="PF00084">
    <property type="entry name" value="Sushi"/>
    <property type="match status" value="6"/>
</dbReference>
<evidence type="ECO:0000256" key="4">
    <source>
        <dbReference type="ARBA" id="ARBA00023157"/>
    </source>
</evidence>
<evidence type="ECO:0000313" key="8">
    <source>
        <dbReference type="Ensembl" id="ENSCJPP00005018553.1"/>
    </source>
</evidence>
<dbReference type="PANTHER" id="PTHR19325">
    <property type="entry name" value="COMPLEMENT COMPONENT-RELATED SUSHI DOMAIN-CONTAINING"/>
    <property type="match status" value="1"/>
</dbReference>
<keyword evidence="5" id="KW-0325">Glycoprotein</keyword>
<dbReference type="InterPro" id="IPR000436">
    <property type="entry name" value="Sushi_SCR_CCP_dom"/>
</dbReference>
<dbReference type="InterPro" id="IPR050350">
    <property type="entry name" value="Compl-Cell_Adhes-Reg"/>
</dbReference>
<evidence type="ECO:0000256" key="6">
    <source>
        <dbReference type="PROSITE-ProRule" id="PRU00302"/>
    </source>
</evidence>
<keyword evidence="9" id="KW-1185">Reference proteome</keyword>
<proteinExistence type="predicted"/>
<feature type="domain" description="Sushi" evidence="7">
    <location>
        <begin position="157"/>
        <end position="219"/>
    </location>
</feature>
<feature type="domain" description="Sushi" evidence="7">
    <location>
        <begin position="97"/>
        <end position="155"/>
    </location>
</feature>
<dbReference type="Gene3D" id="2.10.70.10">
    <property type="entry name" value="Complement Module, domain 1"/>
    <property type="match status" value="6"/>
</dbReference>
<evidence type="ECO:0000259" key="7">
    <source>
        <dbReference type="PROSITE" id="PS50923"/>
    </source>
</evidence>
<accession>A0A8C2TT75</accession>